<keyword evidence="5 6" id="KW-0233">DNA recombination</keyword>
<comment type="caution">
    <text evidence="7">The sequence shown here is derived from an EMBL/GenBank/DDBJ whole genome shotgun (WGS) entry which is preliminary data.</text>
</comment>
<dbReference type="EMBL" id="LRQV01000035">
    <property type="protein sequence ID" value="KXK61708.1"/>
    <property type="molecule type" value="Genomic_DNA"/>
</dbReference>
<reference evidence="7 8" key="1">
    <citation type="submission" date="2016-01" db="EMBL/GenBank/DDBJ databases">
        <title>Whole genome sequence and analysis of Micromonospora rosaria DSM 803, which can produce antibacterial substance rosamicin.</title>
        <authorList>
            <person name="Yang H."/>
            <person name="He X."/>
            <person name="Zhu D."/>
        </authorList>
    </citation>
    <scope>NUCLEOTIDE SEQUENCE [LARGE SCALE GENOMIC DNA]</scope>
    <source>
        <strain evidence="7 8">DSM 803</strain>
    </source>
</reference>
<dbReference type="GO" id="GO:0004803">
    <property type="term" value="F:transposase activity"/>
    <property type="evidence" value="ECO:0007669"/>
    <property type="project" value="UniProtKB-UniRule"/>
</dbReference>
<dbReference type="GO" id="GO:0003677">
    <property type="term" value="F:DNA binding"/>
    <property type="evidence" value="ECO:0007669"/>
    <property type="project" value="UniProtKB-UniRule"/>
</dbReference>
<accession>A0A136PTF7</accession>
<evidence type="ECO:0000313" key="7">
    <source>
        <dbReference type="EMBL" id="KXK61708.1"/>
    </source>
</evidence>
<comment type="function">
    <text evidence="1 6">Required for the transposition of the insertion element.</text>
</comment>
<dbReference type="GO" id="GO:0006313">
    <property type="term" value="P:DNA transposition"/>
    <property type="evidence" value="ECO:0007669"/>
    <property type="project" value="UniProtKB-UniRule"/>
</dbReference>
<evidence type="ECO:0000256" key="3">
    <source>
        <dbReference type="ARBA" id="ARBA00022578"/>
    </source>
</evidence>
<dbReference type="Pfam" id="PF00872">
    <property type="entry name" value="Transposase_mut"/>
    <property type="match status" value="1"/>
</dbReference>
<evidence type="ECO:0000313" key="8">
    <source>
        <dbReference type="Proteomes" id="UP000070620"/>
    </source>
</evidence>
<evidence type="ECO:0000256" key="2">
    <source>
        <dbReference type="ARBA" id="ARBA00010961"/>
    </source>
</evidence>
<organism evidence="7 8">
    <name type="scientific">Micromonospora rosaria</name>
    <dbReference type="NCBI Taxonomy" id="47874"/>
    <lineage>
        <taxon>Bacteria</taxon>
        <taxon>Bacillati</taxon>
        <taxon>Actinomycetota</taxon>
        <taxon>Actinomycetes</taxon>
        <taxon>Micromonosporales</taxon>
        <taxon>Micromonosporaceae</taxon>
        <taxon>Micromonospora</taxon>
    </lineage>
</organism>
<gene>
    <name evidence="7" type="ORF">AWW66_12210</name>
</gene>
<evidence type="ECO:0000256" key="1">
    <source>
        <dbReference type="ARBA" id="ARBA00002190"/>
    </source>
</evidence>
<name>A0A136PTF7_9ACTN</name>
<evidence type="ECO:0000256" key="5">
    <source>
        <dbReference type="ARBA" id="ARBA00023172"/>
    </source>
</evidence>
<keyword evidence="4 6" id="KW-0238">DNA-binding</keyword>
<dbReference type="InterPro" id="IPR001207">
    <property type="entry name" value="Transposase_mutator"/>
</dbReference>
<evidence type="ECO:0000256" key="6">
    <source>
        <dbReference type="RuleBase" id="RU365089"/>
    </source>
</evidence>
<keyword evidence="6" id="KW-0814">Transposable element</keyword>
<evidence type="ECO:0000256" key="4">
    <source>
        <dbReference type="ARBA" id="ARBA00023125"/>
    </source>
</evidence>
<dbReference type="AlphaFoldDB" id="A0A136PTF7"/>
<protein>
    <recommendedName>
        <fullName evidence="6">Mutator family transposase</fullName>
    </recommendedName>
</protein>
<proteinExistence type="inferred from homology"/>
<comment type="similarity">
    <text evidence="2 6">Belongs to the transposase mutator family.</text>
</comment>
<dbReference type="PANTHER" id="PTHR33217:SF8">
    <property type="entry name" value="MUTATOR FAMILY TRANSPOSASE"/>
    <property type="match status" value="1"/>
</dbReference>
<dbReference type="Proteomes" id="UP000070620">
    <property type="component" value="Unassembled WGS sequence"/>
</dbReference>
<dbReference type="OrthoDB" id="9793302at2"/>
<sequence length="99" mass="11056">MPQIVPKHVRRFDGFNEAILSLHAKGLTTGEISAHLADVYDAEVSRELISRVTDAVVDDMEAWRQWPLDRIYPVVFIDTLPSTAIDPVGAGRVWAALTR</sequence>
<keyword evidence="8" id="KW-1185">Reference proteome</keyword>
<dbReference type="PANTHER" id="PTHR33217">
    <property type="entry name" value="TRANSPOSASE FOR INSERTION SEQUENCE ELEMENT IS1081"/>
    <property type="match status" value="1"/>
</dbReference>
<keyword evidence="3 6" id="KW-0815">Transposition</keyword>